<keyword evidence="5" id="KW-0808">Transferase</keyword>
<name>A0A922HWY6_DERFA</name>
<organism evidence="5 6">
    <name type="scientific">Dermatophagoides farinae</name>
    <name type="common">American house dust mite</name>
    <dbReference type="NCBI Taxonomy" id="6954"/>
    <lineage>
        <taxon>Eukaryota</taxon>
        <taxon>Metazoa</taxon>
        <taxon>Ecdysozoa</taxon>
        <taxon>Arthropoda</taxon>
        <taxon>Chelicerata</taxon>
        <taxon>Arachnida</taxon>
        <taxon>Acari</taxon>
        <taxon>Acariformes</taxon>
        <taxon>Sarcoptiformes</taxon>
        <taxon>Astigmata</taxon>
        <taxon>Psoroptidia</taxon>
        <taxon>Analgoidea</taxon>
        <taxon>Pyroglyphidae</taxon>
        <taxon>Dermatophagoidinae</taxon>
        <taxon>Dermatophagoides</taxon>
    </lineage>
</organism>
<gene>
    <name evidence="5" type="primary">CIPK3</name>
    <name evidence="5" type="ORF">DERF_009562</name>
</gene>
<keyword evidence="2" id="KW-0067">ATP-binding</keyword>
<dbReference type="GO" id="GO:0005737">
    <property type="term" value="C:cytoplasm"/>
    <property type="evidence" value="ECO:0007669"/>
    <property type="project" value="TreeGrafter"/>
</dbReference>
<evidence type="ECO:0000313" key="5">
    <source>
        <dbReference type="EMBL" id="KAH9511091.1"/>
    </source>
</evidence>
<dbReference type="GO" id="GO:0035556">
    <property type="term" value="P:intracellular signal transduction"/>
    <property type="evidence" value="ECO:0007669"/>
    <property type="project" value="TreeGrafter"/>
</dbReference>
<dbReference type="PANTHER" id="PTHR24346:SF30">
    <property type="entry name" value="MATERNAL EMBRYONIC LEUCINE ZIPPER KINASE"/>
    <property type="match status" value="1"/>
</dbReference>
<feature type="region of interest" description="Disordered" evidence="3">
    <location>
        <begin position="362"/>
        <end position="418"/>
    </location>
</feature>
<dbReference type="GO" id="GO:0005524">
    <property type="term" value="F:ATP binding"/>
    <property type="evidence" value="ECO:0007669"/>
    <property type="project" value="UniProtKB-KW"/>
</dbReference>
<evidence type="ECO:0000313" key="6">
    <source>
        <dbReference type="Proteomes" id="UP000790347"/>
    </source>
</evidence>
<evidence type="ECO:0000256" key="3">
    <source>
        <dbReference type="SAM" id="MobiDB-lite"/>
    </source>
</evidence>
<feature type="domain" description="Protein kinase" evidence="4">
    <location>
        <begin position="63"/>
        <end position="337"/>
    </location>
</feature>
<feature type="region of interest" description="Disordered" evidence="3">
    <location>
        <begin position="1"/>
        <end position="20"/>
    </location>
</feature>
<evidence type="ECO:0000259" key="4">
    <source>
        <dbReference type="PROSITE" id="PS50011"/>
    </source>
</evidence>
<feature type="compositionally biased region" description="Low complexity" evidence="3">
    <location>
        <begin position="400"/>
        <end position="412"/>
    </location>
</feature>
<keyword evidence="5" id="KW-0418">Kinase</keyword>
<dbReference type="Gene3D" id="1.10.510.10">
    <property type="entry name" value="Transferase(Phosphotransferase) domain 1"/>
    <property type="match status" value="1"/>
</dbReference>
<dbReference type="EMBL" id="ASGP02000004">
    <property type="protein sequence ID" value="KAH9511091.1"/>
    <property type="molecule type" value="Genomic_DNA"/>
</dbReference>
<accession>A0A922HWY6</accession>
<reference evidence="5" key="2">
    <citation type="journal article" date="2022" name="Res Sq">
        <title>Comparative Genomics Reveals Insights into the Divergent Evolution of Astigmatic Mites and Household Pest Adaptations.</title>
        <authorList>
            <person name="Xiong Q."/>
            <person name="Wan A.T.-Y."/>
            <person name="Liu X.-Y."/>
            <person name="Fung C.S.-H."/>
            <person name="Xiao X."/>
            <person name="Malainual N."/>
            <person name="Hou J."/>
            <person name="Wang L."/>
            <person name="Wang M."/>
            <person name="Yang K."/>
            <person name="Cui Y."/>
            <person name="Leung E."/>
            <person name="Nong W."/>
            <person name="Shin S.-K."/>
            <person name="Au S."/>
            <person name="Jeong K.Y."/>
            <person name="Chew F.T."/>
            <person name="Hui J."/>
            <person name="Leung T.F."/>
            <person name="Tungtrongchitr A."/>
            <person name="Zhong N."/>
            <person name="Liu Z."/>
            <person name="Tsui S."/>
        </authorList>
    </citation>
    <scope>NUCLEOTIDE SEQUENCE</scope>
    <source>
        <strain evidence="5">Derf</strain>
        <tissue evidence="5">Whole organism</tissue>
    </source>
</reference>
<protein>
    <submittedName>
        <fullName evidence="5">CBL-interacting serine/threonine-protein kinase 3</fullName>
    </submittedName>
</protein>
<feature type="compositionally biased region" description="Polar residues" evidence="3">
    <location>
        <begin position="1"/>
        <end position="14"/>
    </location>
</feature>
<dbReference type="AlphaFoldDB" id="A0A922HWY6"/>
<dbReference type="Pfam" id="PF00069">
    <property type="entry name" value="Pkinase"/>
    <property type="match status" value="1"/>
</dbReference>
<dbReference type="SUPFAM" id="SSF56112">
    <property type="entry name" value="Protein kinase-like (PK-like)"/>
    <property type="match status" value="1"/>
</dbReference>
<sequence length="418" mass="48706">MSSTEGTLTPTAANNDDDDRSLSSKHLDIIAIDLSELESQSMAKICPDETNLEQNGYRFNRQTAILSKPGCMYYAEKVPTKQSDQQQIVCKIIPLDNFPRTRDKENFLANSIRIIRFVCGYNRPESRHKTFVRVYEIFKIESKIYIFMDECKGNNILQMIKHHEKFTQNEGRKWIESLCDAILFLHSRGVAHRSIKMENIIIHTNSKNNEPQHSQPKLCGLNRSVIYVDRMNSNKILKQKRETRSFDYYHLPPESFHRSNYNPAIADIWSLGVILIAIHTKRYVFNVKSKIDFNQQWKIFAKKHEINPIVANLLDGIFQNNPSKRLTLKSIMDHEYFRVAEEQQIEIKEQTETRMMMMMDKNNENENNKSNNVETTTPPPPIQPNDEIVKQSADDESNTDKNNNNNNESPKTSNDHHQ</sequence>
<keyword evidence="6" id="KW-1185">Reference proteome</keyword>
<dbReference type="InterPro" id="IPR011009">
    <property type="entry name" value="Kinase-like_dom_sf"/>
</dbReference>
<dbReference type="SMART" id="SM00220">
    <property type="entry name" value="S_TKc"/>
    <property type="match status" value="1"/>
</dbReference>
<evidence type="ECO:0000256" key="2">
    <source>
        <dbReference type="ARBA" id="ARBA00022840"/>
    </source>
</evidence>
<reference evidence="5" key="1">
    <citation type="submission" date="2013-05" db="EMBL/GenBank/DDBJ databases">
        <authorList>
            <person name="Yim A.K.Y."/>
            <person name="Chan T.F."/>
            <person name="Ji K.M."/>
            <person name="Liu X.Y."/>
            <person name="Zhou J.W."/>
            <person name="Li R.Q."/>
            <person name="Yang K.Y."/>
            <person name="Li J."/>
            <person name="Li M."/>
            <person name="Law P.T.W."/>
            <person name="Wu Y.L."/>
            <person name="Cai Z.L."/>
            <person name="Qin H."/>
            <person name="Bao Y."/>
            <person name="Leung R.K.K."/>
            <person name="Ng P.K.S."/>
            <person name="Zou J."/>
            <person name="Zhong X.J."/>
            <person name="Ran P.X."/>
            <person name="Zhong N.S."/>
            <person name="Liu Z.G."/>
            <person name="Tsui S.K.W."/>
        </authorList>
    </citation>
    <scope>NUCLEOTIDE SEQUENCE</scope>
    <source>
        <strain evidence="5">Derf</strain>
        <tissue evidence="5">Whole organism</tissue>
    </source>
</reference>
<keyword evidence="1" id="KW-0547">Nucleotide-binding</keyword>
<dbReference type="PROSITE" id="PS50011">
    <property type="entry name" value="PROTEIN_KINASE_DOM"/>
    <property type="match status" value="1"/>
</dbReference>
<evidence type="ECO:0000256" key="1">
    <source>
        <dbReference type="ARBA" id="ARBA00022741"/>
    </source>
</evidence>
<dbReference type="PANTHER" id="PTHR24346">
    <property type="entry name" value="MAP/MICROTUBULE AFFINITY-REGULATING KINASE"/>
    <property type="match status" value="1"/>
</dbReference>
<dbReference type="InterPro" id="IPR000719">
    <property type="entry name" value="Prot_kinase_dom"/>
</dbReference>
<proteinExistence type="predicted"/>
<dbReference type="GO" id="GO:0004674">
    <property type="term" value="F:protein serine/threonine kinase activity"/>
    <property type="evidence" value="ECO:0007669"/>
    <property type="project" value="TreeGrafter"/>
</dbReference>
<dbReference type="Proteomes" id="UP000790347">
    <property type="component" value="Unassembled WGS sequence"/>
</dbReference>
<comment type="caution">
    <text evidence="5">The sequence shown here is derived from an EMBL/GenBank/DDBJ whole genome shotgun (WGS) entry which is preliminary data.</text>
</comment>